<protein>
    <submittedName>
        <fullName evidence="1">Uncharacterized protein</fullName>
    </submittedName>
</protein>
<organism evidence="1 2">
    <name type="scientific">Endocarpon pusillum</name>
    <dbReference type="NCBI Taxonomy" id="364733"/>
    <lineage>
        <taxon>Eukaryota</taxon>
        <taxon>Fungi</taxon>
        <taxon>Dikarya</taxon>
        <taxon>Ascomycota</taxon>
        <taxon>Pezizomycotina</taxon>
        <taxon>Eurotiomycetes</taxon>
        <taxon>Chaetothyriomycetidae</taxon>
        <taxon>Verrucariales</taxon>
        <taxon>Verrucariaceae</taxon>
        <taxon>Endocarpon</taxon>
    </lineage>
</organism>
<accession>A0A8H7A8Q7</accession>
<keyword evidence="2" id="KW-1185">Reference proteome</keyword>
<dbReference type="Proteomes" id="UP000606974">
    <property type="component" value="Unassembled WGS sequence"/>
</dbReference>
<dbReference type="AlphaFoldDB" id="A0A8H7A8Q7"/>
<proteinExistence type="predicted"/>
<sequence length="89" mass="9852">MGQPLDVDLNWLGEGGSIAQLGAQRASQSDRNIGDGRKTIQQNVIALYTLLNVMRVKTASKKKCMIEEVEYWGSGHCPVHPPLKKFTLN</sequence>
<reference evidence="1" key="1">
    <citation type="submission" date="2020-02" db="EMBL/GenBank/DDBJ databases">
        <authorList>
            <person name="Palmer J.M."/>
        </authorList>
    </citation>
    <scope>NUCLEOTIDE SEQUENCE</scope>
    <source>
        <strain evidence="1">EPUS1.4</strain>
        <tissue evidence="1">Thallus</tissue>
    </source>
</reference>
<comment type="caution">
    <text evidence="1">The sequence shown here is derived from an EMBL/GenBank/DDBJ whole genome shotgun (WGS) entry which is preliminary data.</text>
</comment>
<evidence type="ECO:0000313" key="2">
    <source>
        <dbReference type="Proteomes" id="UP000606974"/>
    </source>
</evidence>
<dbReference type="EMBL" id="JAACFV010000144">
    <property type="protein sequence ID" value="KAF7504218.1"/>
    <property type="molecule type" value="Genomic_DNA"/>
</dbReference>
<name>A0A8H7A8Q7_9EURO</name>
<evidence type="ECO:0000313" key="1">
    <source>
        <dbReference type="EMBL" id="KAF7504218.1"/>
    </source>
</evidence>
<gene>
    <name evidence="1" type="ORF">GJ744_002540</name>
</gene>